<comment type="caution">
    <text evidence="1">The sequence shown here is derived from an EMBL/GenBank/DDBJ whole genome shotgun (WGS) entry which is preliminary data.</text>
</comment>
<dbReference type="EMBL" id="JAAOIV010000005">
    <property type="protein sequence ID" value="NHN55795.1"/>
    <property type="molecule type" value="Genomic_DNA"/>
</dbReference>
<gene>
    <name evidence="1" type="ORF">G9U51_08395</name>
</gene>
<sequence>MNIGEANAAAVVLSKAKHLLVSDDEILAGGLLAQKASHTLRVQIHPDLVAMAERVHASRKNAKRARS</sequence>
<accession>A0A967B1Y0</accession>
<reference evidence="1" key="1">
    <citation type="submission" date="2020-03" db="EMBL/GenBank/DDBJ databases">
        <title>Draft sequencing of Calidifontibacter sp. DB0510.</title>
        <authorList>
            <person name="Kim D.-U."/>
        </authorList>
    </citation>
    <scope>NUCLEOTIDE SEQUENCE</scope>
    <source>
        <strain evidence="1">DB0510</strain>
    </source>
</reference>
<proteinExistence type="predicted"/>
<dbReference type="AlphaFoldDB" id="A0A967B1Y0"/>
<evidence type="ECO:0000313" key="2">
    <source>
        <dbReference type="Proteomes" id="UP000744769"/>
    </source>
</evidence>
<keyword evidence="2" id="KW-1185">Reference proteome</keyword>
<name>A0A967B1Y0_9MICO</name>
<dbReference type="Proteomes" id="UP000744769">
    <property type="component" value="Unassembled WGS sequence"/>
</dbReference>
<dbReference type="RefSeq" id="WP_166195944.1">
    <property type="nucleotide sequence ID" value="NZ_JAAOIV010000005.1"/>
</dbReference>
<organism evidence="1 2">
    <name type="scientific">Metallococcus carri</name>
    <dbReference type="NCBI Taxonomy" id="1656884"/>
    <lineage>
        <taxon>Bacteria</taxon>
        <taxon>Bacillati</taxon>
        <taxon>Actinomycetota</taxon>
        <taxon>Actinomycetes</taxon>
        <taxon>Micrococcales</taxon>
        <taxon>Dermacoccaceae</taxon>
        <taxon>Metallococcus</taxon>
    </lineage>
</organism>
<protein>
    <submittedName>
        <fullName evidence="1">Uncharacterized protein</fullName>
    </submittedName>
</protein>
<evidence type="ECO:0000313" key="1">
    <source>
        <dbReference type="EMBL" id="NHN55795.1"/>
    </source>
</evidence>